<dbReference type="Proteomes" id="UP000038010">
    <property type="component" value="Unassembled WGS sequence"/>
</dbReference>
<dbReference type="CDD" id="cd12148">
    <property type="entry name" value="fungal_TF_MHR"/>
    <property type="match status" value="1"/>
</dbReference>
<evidence type="ECO:0000256" key="5">
    <source>
        <dbReference type="ARBA" id="ARBA00023163"/>
    </source>
</evidence>
<evidence type="ECO:0000256" key="1">
    <source>
        <dbReference type="ARBA" id="ARBA00022723"/>
    </source>
</evidence>
<dbReference type="OrthoDB" id="4161332at2759"/>
<dbReference type="PANTHER" id="PTHR31313">
    <property type="entry name" value="TY1 ENHANCER ACTIVATOR"/>
    <property type="match status" value="1"/>
</dbReference>
<organism evidence="9 10">
    <name type="scientific">Cyphellophora attinorum</name>
    <dbReference type="NCBI Taxonomy" id="1664694"/>
    <lineage>
        <taxon>Eukaryota</taxon>
        <taxon>Fungi</taxon>
        <taxon>Dikarya</taxon>
        <taxon>Ascomycota</taxon>
        <taxon>Pezizomycotina</taxon>
        <taxon>Eurotiomycetes</taxon>
        <taxon>Chaetothyriomycetidae</taxon>
        <taxon>Chaetothyriales</taxon>
        <taxon>Cyphellophoraceae</taxon>
        <taxon>Cyphellophora</taxon>
    </lineage>
</organism>
<accession>A0A0N1HGE2</accession>
<dbReference type="InterPro" id="IPR007219">
    <property type="entry name" value="XnlR_reg_dom"/>
</dbReference>
<feature type="compositionally biased region" description="Low complexity" evidence="7">
    <location>
        <begin position="25"/>
        <end position="39"/>
    </location>
</feature>
<dbReference type="GeneID" id="28740750"/>
<dbReference type="SMART" id="SM00906">
    <property type="entry name" value="Fungal_trans"/>
    <property type="match status" value="1"/>
</dbReference>
<keyword evidence="3" id="KW-0805">Transcription regulation</keyword>
<evidence type="ECO:0000256" key="3">
    <source>
        <dbReference type="ARBA" id="ARBA00023015"/>
    </source>
</evidence>
<keyword evidence="10" id="KW-1185">Reference proteome</keyword>
<feature type="domain" description="Xylanolytic transcriptional activator regulatory" evidence="8">
    <location>
        <begin position="218"/>
        <end position="294"/>
    </location>
</feature>
<evidence type="ECO:0000256" key="7">
    <source>
        <dbReference type="SAM" id="MobiDB-lite"/>
    </source>
</evidence>
<dbReference type="Pfam" id="PF04082">
    <property type="entry name" value="Fungal_trans"/>
    <property type="match status" value="1"/>
</dbReference>
<dbReference type="GO" id="GO:0006351">
    <property type="term" value="P:DNA-templated transcription"/>
    <property type="evidence" value="ECO:0007669"/>
    <property type="project" value="InterPro"/>
</dbReference>
<dbReference type="AlphaFoldDB" id="A0A0N1HGE2"/>
<keyword evidence="4" id="KW-0238">DNA-binding</keyword>
<proteinExistence type="predicted"/>
<name>A0A0N1HGE2_9EURO</name>
<dbReference type="PANTHER" id="PTHR31313:SF85">
    <property type="entry name" value="ZN(II)2CYS6 TRANSCRIPTION FACTOR (EUROFUNG)"/>
    <property type="match status" value="1"/>
</dbReference>
<keyword evidence="6" id="KW-0539">Nucleus</keyword>
<evidence type="ECO:0000259" key="8">
    <source>
        <dbReference type="SMART" id="SM00906"/>
    </source>
</evidence>
<feature type="compositionally biased region" description="Polar residues" evidence="7">
    <location>
        <begin position="40"/>
        <end position="64"/>
    </location>
</feature>
<sequence>MAERITQLEQAAGLSQPAETRQITPSSSISHSAVPSISHDISSLRSPVDTINSTSHRDTPQYTSTSALEDPVVAEQDERIAEATVTDQVMPSMNQDQLEYWENAASKTCSAILRLPTEKVEHLLKTHFNWIHPMFLFVPRVPFMRDAASGGRFFSELLLCVICLHATRFTDHSLSKELLGRVRLLLGHEIHRAPSVPTVQALLQLSAREMGKGLVSRAWLYSGMGFRMGVDLGIFTRSRARDVALDPELERVRQQIAWSSYVWDRIISLYLGRLPTIPDVPEFDPPIMDDISEDSMWLPYAEEARGWNPLPARIFSTFANFCKLVIIISDILTTVYARDRPSQIMDFVHATRARLEQWRAESPAYLHVDASAESCPPPHILAQSTLYYTSRILLHRPFRHDPQCQTICREAAQEVEDLILLLEKSFGLSHCTYLMSYSAYTAATVALQDLHDGLDGAQAKINTCLRALYAVRSSCPGIQTSINIVIRNLDRRPVAPKPQVEQQQQQFSSAIDTGPTYTFDGGWDELNPSVGDFSTLAFNGLDNFAYGFAADLDDNYLNAF</sequence>
<comment type="caution">
    <text evidence="9">The sequence shown here is derived from an EMBL/GenBank/DDBJ whole genome shotgun (WGS) entry which is preliminary data.</text>
</comment>
<dbReference type="InterPro" id="IPR051615">
    <property type="entry name" value="Transcr_Regulatory_Elem"/>
</dbReference>
<reference evidence="9 10" key="1">
    <citation type="submission" date="2015-06" db="EMBL/GenBank/DDBJ databases">
        <title>Draft genome of the ant-associated black yeast Phialophora attae CBS 131958.</title>
        <authorList>
            <person name="Moreno L.F."/>
            <person name="Stielow B.J."/>
            <person name="de Hoog S."/>
            <person name="Vicente V.A."/>
            <person name="Weiss V.A."/>
            <person name="de Vries M."/>
            <person name="Cruz L.M."/>
            <person name="Souza E.M."/>
        </authorList>
    </citation>
    <scope>NUCLEOTIDE SEQUENCE [LARGE SCALE GENOMIC DNA]</scope>
    <source>
        <strain evidence="9 10">CBS 131958</strain>
    </source>
</reference>
<feature type="region of interest" description="Disordered" evidence="7">
    <location>
        <begin position="1"/>
        <end position="64"/>
    </location>
</feature>
<gene>
    <name evidence="9" type="ORF">AB675_8425</name>
</gene>
<dbReference type="RefSeq" id="XP_018004645.1">
    <property type="nucleotide sequence ID" value="XM_018148870.1"/>
</dbReference>
<dbReference type="EMBL" id="LFJN01000003">
    <property type="protein sequence ID" value="KPI44682.1"/>
    <property type="molecule type" value="Genomic_DNA"/>
</dbReference>
<protein>
    <submittedName>
        <fullName evidence="9">Nitrogen assimilation transcription factor nit-4</fullName>
    </submittedName>
</protein>
<evidence type="ECO:0000256" key="4">
    <source>
        <dbReference type="ARBA" id="ARBA00023125"/>
    </source>
</evidence>
<evidence type="ECO:0000313" key="9">
    <source>
        <dbReference type="EMBL" id="KPI44682.1"/>
    </source>
</evidence>
<dbReference type="GO" id="GO:0003677">
    <property type="term" value="F:DNA binding"/>
    <property type="evidence" value="ECO:0007669"/>
    <property type="project" value="UniProtKB-KW"/>
</dbReference>
<dbReference type="VEuPathDB" id="FungiDB:AB675_8425"/>
<keyword evidence="1" id="KW-0479">Metal-binding</keyword>
<dbReference type="STRING" id="1664694.A0A0N1HGE2"/>
<keyword evidence="2" id="KW-0862">Zinc</keyword>
<evidence type="ECO:0000313" key="10">
    <source>
        <dbReference type="Proteomes" id="UP000038010"/>
    </source>
</evidence>
<keyword evidence="5" id="KW-0804">Transcription</keyword>
<evidence type="ECO:0000256" key="6">
    <source>
        <dbReference type="ARBA" id="ARBA00023242"/>
    </source>
</evidence>
<dbReference type="GO" id="GO:0008270">
    <property type="term" value="F:zinc ion binding"/>
    <property type="evidence" value="ECO:0007669"/>
    <property type="project" value="InterPro"/>
</dbReference>
<evidence type="ECO:0000256" key="2">
    <source>
        <dbReference type="ARBA" id="ARBA00022833"/>
    </source>
</evidence>